<evidence type="ECO:0000313" key="4">
    <source>
        <dbReference type="Proteomes" id="UP000052022"/>
    </source>
</evidence>
<dbReference type="RefSeq" id="WP_058288532.1">
    <property type="nucleotide sequence ID" value="NZ_CYSD01000012.1"/>
</dbReference>
<accession>A0A0P1GIU3</accession>
<dbReference type="Gene3D" id="2.40.10.120">
    <property type="match status" value="1"/>
</dbReference>
<proteinExistence type="predicted"/>
<evidence type="ECO:0000259" key="2">
    <source>
        <dbReference type="Pfam" id="PF01471"/>
    </source>
</evidence>
<dbReference type="InterPro" id="IPR009003">
    <property type="entry name" value="Peptidase_S1_PA"/>
</dbReference>
<keyword evidence="4" id="KW-1185">Reference proteome</keyword>
<dbReference type="EMBL" id="CYSD01000012">
    <property type="protein sequence ID" value="CUH75450.1"/>
    <property type="molecule type" value="Genomic_DNA"/>
</dbReference>
<organism evidence="3 4">
    <name type="scientific">Tritonibacter multivorans</name>
    <dbReference type="NCBI Taxonomy" id="928856"/>
    <lineage>
        <taxon>Bacteria</taxon>
        <taxon>Pseudomonadati</taxon>
        <taxon>Pseudomonadota</taxon>
        <taxon>Alphaproteobacteria</taxon>
        <taxon>Rhodobacterales</taxon>
        <taxon>Paracoccaceae</taxon>
        <taxon>Tritonibacter</taxon>
    </lineage>
</organism>
<dbReference type="InterPro" id="IPR002477">
    <property type="entry name" value="Peptidoglycan-bd-like"/>
</dbReference>
<protein>
    <submittedName>
        <fullName evidence="3">His-Xaa-Ser repeat protein HxsA</fullName>
    </submittedName>
</protein>
<dbReference type="Pfam" id="PF13365">
    <property type="entry name" value="Trypsin_2"/>
    <property type="match status" value="1"/>
</dbReference>
<name>A0A0P1GIU3_9RHOB</name>
<dbReference type="SUPFAM" id="SSF50494">
    <property type="entry name" value="Trypsin-like serine proteases"/>
    <property type="match status" value="1"/>
</dbReference>
<dbReference type="InterPro" id="IPR036365">
    <property type="entry name" value="PGBD-like_sf"/>
</dbReference>
<dbReference type="InterPro" id="IPR036366">
    <property type="entry name" value="PGBDSf"/>
</dbReference>
<evidence type="ECO:0000313" key="3">
    <source>
        <dbReference type="EMBL" id="CUH75450.1"/>
    </source>
</evidence>
<dbReference type="Proteomes" id="UP000052022">
    <property type="component" value="Unassembled WGS sequence"/>
</dbReference>
<dbReference type="Gene3D" id="1.10.101.10">
    <property type="entry name" value="PGBD-like superfamily/PGBD"/>
    <property type="match status" value="1"/>
</dbReference>
<dbReference type="OrthoDB" id="6810892at2"/>
<sequence length="585" mass="62066">MKKLLASFLLLLSLFGLSAPAMAQNAEGVWIQVAARPSLTEAEAEARAFAARLPDVSGYALGGGWYGIVLGPYARPDAEQVLQVYRTEGQIPRDSFITFTANLRTKFYPIGNEPTAPVAPPLAPVAEPAPTVDPAEEPAVVALPDETPAQARASERALTREQRMELQVALKAAGFYTSTIDGAFGRGTRRSMGEWQTARGYEATGILTTAQRKALMDEYNAPLISSGMTQYVDDRAGIALEIPANFVTFDRYDAPFAHFKGTGELEGAQLLLISQPGERRTLYGLFEIMQTLEIVPLEGPRKRSGNSFTLEGRNDQIVSYSEATLANGEIKGFTLIWPAGDEARRARVLAAMQASFRRLDGVLDADAGLDTAQSVDLISGLEVRKPILSRSGFFLNDAGLVATSADVVAGCSRITLDQDFEAEVALTDPALGLAILKPAQSLAPMGHAELANTSPALRSELAVSGFSYGGVLGAPSLTWGQLDALNGLAGEDTLARLQLTAQDGDAGGPLLDRDGAVQGMLLPVENGATTLPQGVRFALKADAIRSALTNAGFAANGADAQSTRLPIAQLQRKADGLTTLVSCWE</sequence>
<feature type="domain" description="Peptidoglycan binding-like" evidence="2">
    <location>
        <begin position="160"/>
        <end position="215"/>
    </location>
</feature>
<keyword evidence="1" id="KW-0732">Signal</keyword>
<dbReference type="Pfam" id="PF01471">
    <property type="entry name" value="PG_binding_1"/>
    <property type="match status" value="1"/>
</dbReference>
<feature type="signal peptide" evidence="1">
    <location>
        <begin position="1"/>
        <end position="23"/>
    </location>
</feature>
<feature type="chain" id="PRO_5006063475" evidence="1">
    <location>
        <begin position="24"/>
        <end position="585"/>
    </location>
</feature>
<dbReference type="SUPFAM" id="SSF47090">
    <property type="entry name" value="PGBD-like"/>
    <property type="match status" value="1"/>
</dbReference>
<reference evidence="3 4" key="1">
    <citation type="submission" date="2015-09" db="EMBL/GenBank/DDBJ databases">
        <authorList>
            <consortium name="Swine Surveillance"/>
        </authorList>
    </citation>
    <scope>NUCLEOTIDE SEQUENCE [LARGE SCALE GENOMIC DNA]</scope>
    <source>
        <strain evidence="3 4">CECT 7557</strain>
    </source>
</reference>
<evidence type="ECO:0000256" key="1">
    <source>
        <dbReference type="SAM" id="SignalP"/>
    </source>
</evidence>
<gene>
    <name evidence="3" type="ORF">TRM7557_00393</name>
</gene>
<dbReference type="STRING" id="928856.SAMN04488049_103391"/>
<dbReference type="AlphaFoldDB" id="A0A0P1GIU3"/>